<name>A0A7Z7B9M2_9BURK</name>
<keyword evidence="1" id="KW-0812">Transmembrane</keyword>
<feature type="transmembrane region" description="Helical" evidence="1">
    <location>
        <begin position="136"/>
        <end position="160"/>
    </location>
</feature>
<evidence type="ECO:0000256" key="1">
    <source>
        <dbReference type="SAM" id="Phobius"/>
    </source>
</evidence>
<protein>
    <submittedName>
        <fullName evidence="2">Uncharacterized protein</fullName>
    </submittedName>
</protein>
<keyword evidence="1" id="KW-0472">Membrane</keyword>
<gene>
    <name evidence="2" type="ORF">SAMN04487926_114232</name>
</gene>
<feature type="transmembrane region" description="Helical" evidence="1">
    <location>
        <begin position="75"/>
        <end position="97"/>
    </location>
</feature>
<organism evidence="2 3">
    <name type="scientific">Paraburkholderia steynii</name>
    <dbReference type="NCBI Taxonomy" id="1245441"/>
    <lineage>
        <taxon>Bacteria</taxon>
        <taxon>Pseudomonadati</taxon>
        <taxon>Pseudomonadota</taxon>
        <taxon>Betaproteobacteria</taxon>
        <taxon>Burkholderiales</taxon>
        <taxon>Burkholderiaceae</taxon>
        <taxon>Paraburkholderia</taxon>
    </lineage>
</organism>
<dbReference type="Proteomes" id="UP000198900">
    <property type="component" value="Unassembled WGS sequence"/>
</dbReference>
<evidence type="ECO:0000313" key="2">
    <source>
        <dbReference type="EMBL" id="SDI29629.1"/>
    </source>
</evidence>
<sequence length="162" mass="18269">MPVIVNEEHLHRRLSRLDGFIRDEFEYVGQRVTWLLTSHSFLFTAFVVGLNVGVRDRPNSQRLNPADAADIIPSLLAALCWIGIVSSLVVLLGVAVAHKVVNENYRRRKATEDAARARTPPMIEEFDALPNRQGGLYIVGSLSGFVMPLFLAGVWFWLWLKL</sequence>
<accession>A0A7Z7B9M2</accession>
<reference evidence="2" key="1">
    <citation type="submission" date="2016-10" db="EMBL/GenBank/DDBJ databases">
        <authorList>
            <person name="Varghese N."/>
            <person name="Submissions S."/>
        </authorList>
    </citation>
    <scope>NUCLEOTIDE SEQUENCE [LARGE SCALE GENOMIC DNA]</scope>
    <source>
        <strain evidence="2">YR281</strain>
    </source>
</reference>
<dbReference type="RefSeq" id="WP_143036546.1">
    <property type="nucleotide sequence ID" value="NZ_FNDI01000014.1"/>
</dbReference>
<dbReference type="EMBL" id="FNDI01000014">
    <property type="protein sequence ID" value="SDI29629.1"/>
    <property type="molecule type" value="Genomic_DNA"/>
</dbReference>
<keyword evidence="1" id="KW-1133">Transmembrane helix</keyword>
<keyword evidence="3" id="KW-1185">Reference proteome</keyword>
<dbReference type="AlphaFoldDB" id="A0A7Z7B9M2"/>
<evidence type="ECO:0000313" key="3">
    <source>
        <dbReference type="Proteomes" id="UP000198900"/>
    </source>
</evidence>
<feature type="transmembrane region" description="Helical" evidence="1">
    <location>
        <begin position="32"/>
        <end position="54"/>
    </location>
</feature>
<comment type="caution">
    <text evidence="2">The sequence shown here is derived from an EMBL/GenBank/DDBJ whole genome shotgun (WGS) entry which is preliminary data.</text>
</comment>
<proteinExistence type="predicted"/>